<dbReference type="PANTHER" id="PTHR11564">
    <property type="entry name" value="SIGNAL RECOGNITION PARTICLE 54K PROTEIN SRP54"/>
    <property type="match status" value="1"/>
</dbReference>
<proteinExistence type="predicted"/>
<dbReference type="GO" id="GO:0006614">
    <property type="term" value="P:SRP-dependent cotranslational protein targeting to membrane"/>
    <property type="evidence" value="ECO:0007669"/>
    <property type="project" value="InterPro"/>
</dbReference>
<dbReference type="Gene3D" id="1.10.260.30">
    <property type="entry name" value="Signal recognition particle, SRP54 subunit, M-domain"/>
    <property type="match status" value="1"/>
</dbReference>
<dbReference type="AlphaFoldDB" id="T0Y198"/>
<dbReference type="SUPFAM" id="SSF47446">
    <property type="entry name" value="Signal peptide-binding domain"/>
    <property type="match status" value="1"/>
</dbReference>
<comment type="caution">
    <text evidence="2">The sequence shown here is derived from an EMBL/GenBank/DDBJ whole genome shotgun (WGS) entry which is preliminary data.</text>
</comment>
<sequence>LEIFNPKTFLSRLLGLGDLSSLLEIAEIAEITEEQVEASVSKLMTGKFDLMDMYDVWEKFAKPGIMKKIVGALPLARMPGSEKLDENTLETAEGKLSIYRNILDSMTYKELKDPDLINAKHISRISRGSGRKEEEIRSLLKEFKSMKKNIKQLQGNRNFKKMLKAQMKSGDFGLDSMDVPE</sequence>
<gene>
    <name evidence="2" type="ORF">B2A_15515</name>
</gene>
<dbReference type="GO" id="GO:0008312">
    <property type="term" value="F:7S RNA binding"/>
    <property type="evidence" value="ECO:0007669"/>
    <property type="project" value="InterPro"/>
</dbReference>
<dbReference type="Pfam" id="PF02978">
    <property type="entry name" value="SRP_SPB"/>
    <property type="match status" value="1"/>
</dbReference>
<protein>
    <submittedName>
        <fullName evidence="2">Signal recognition particle protein</fullName>
    </submittedName>
</protein>
<evidence type="ECO:0000259" key="1">
    <source>
        <dbReference type="Pfam" id="PF02978"/>
    </source>
</evidence>
<name>T0Y198_9ZZZZ</name>
<accession>T0Y198</accession>
<reference evidence="2" key="1">
    <citation type="submission" date="2013-08" db="EMBL/GenBank/DDBJ databases">
        <authorList>
            <person name="Mendez C."/>
            <person name="Richter M."/>
            <person name="Ferrer M."/>
            <person name="Sanchez J."/>
        </authorList>
    </citation>
    <scope>NUCLEOTIDE SEQUENCE</scope>
</reference>
<dbReference type="EMBL" id="AUZZ01011297">
    <property type="protein sequence ID" value="EQD26768.1"/>
    <property type="molecule type" value="Genomic_DNA"/>
</dbReference>
<dbReference type="InterPro" id="IPR022941">
    <property type="entry name" value="SRP54"/>
</dbReference>
<organism evidence="2">
    <name type="scientific">mine drainage metagenome</name>
    <dbReference type="NCBI Taxonomy" id="410659"/>
    <lineage>
        <taxon>unclassified sequences</taxon>
        <taxon>metagenomes</taxon>
        <taxon>ecological metagenomes</taxon>
    </lineage>
</organism>
<dbReference type="GO" id="GO:0048500">
    <property type="term" value="C:signal recognition particle"/>
    <property type="evidence" value="ECO:0007669"/>
    <property type="project" value="InterPro"/>
</dbReference>
<dbReference type="GO" id="GO:0003924">
    <property type="term" value="F:GTPase activity"/>
    <property type="evidence" value="ECO:0007669"/>
    <property type="project" value="InterPro"/>
</dbReference>
<dbReference type="InterPro" id="IPR036891">
    <property type="entry name" value="Signal_recog_part_SRP54_M_sf"/>
</dbReference>
<dbReference type="GO" id="GO:0005525">
    <property type="term" value="F:GTP binding"/>
    <property type="evidence" value="ECO:0007669"/>
    <property type="project" value="InterPro"/>
</dbReference>
<reference evidence="2" key="2">
    <citation type="journal article" date="2014" name="ISME J.">
        <title>Microbial stratification in low pH oxic and suboxic macroscopic growths along an acid mine drainage.</title>
        <authorList>
            <person name="Mendez-Garcia C."/>
            <person name="Mesa V."/>
            <person name="Sprenger R.R."/>
            <person name="Richter M."/>
            <person name="Diez M.S."/>
            <person name="Solano J."/>
            <person name="Bargiela R."/>
            <person name="Golyshina O.V."/>
            <person name="Manteca A."/>
            <person name="Ramos J.L."/>
            <person name="Gallego J.R."/>
            <person name="Llorente I."/>
            <person name="Martins Dos Santos V.A."/>
            <person name="Jensen O.N."/>
            <person name="Pelaez A.I."/>
            <person name="Sanchez J."/>
            <person name="Ferrer M."/>
        </authorList>
    </citation>
    <scope>NUCLEOTIDE SEQUENCE</scope>
</reference>
<evidence type="ECO:0000313" key="2">
    <source>
        <dbReference type="EMBL" id="EQD26768.1"/>
    </source>
</evidence>
<dbReference type="PANTHER" id="PTHR11564:SF5">
    <property type="entry name" value="SIGNAL RECOGNITION PARTICLE SUBUNIT SRP54"/>
    <property type="match status" value="1"/>
</dbReference>
<feature type="domain" description="Signal recognition particle SRP54 subunit M-domain" evidence="1">
    <location>
        <begin position="47"/>
        <end position="149"/>
    </location>
</feature>
<feature type="non-terminal residue" evidence="2">
    <location>
        <position position="1"/>
    </location>
</feature>
<dbReference type="InterPro" id="IPR004125">
    <property type="entry name" value="Signal_recog_particle_SRP54_M"/>
</dbReference>